<dbReference type="AlphaFoldDB" id="A0AAV4M9W7"/>
<comment type="caution">
    <text evidence="1">The sequence shown here is derived from an EMBL/GenBank/DDBJ whole genome shotgun (WGS) entry which is preliminary data.</text>
</comment>
<protein>
    <submittedName>
        <fullName evidence="1">Uncharacterized protein</fullName>
    </submittedName>
</protein>
<dbReference type="EMBL" id="BPLQ01000204">
    <property type="protein sequence ID" value="GIX68839.1"/>
    <property type="molecule type" value="Genomic_DNA"/>
</dbReference>
<proteinExistence type="predicted"/>
<name>A0AAV4M9W7_9ARAC</name>
<evidence type="ECO:0000313" key="1">
    <source>
        <dbReference type="EMBL" id="GIX68839.1"/>
    </source>
</evidence>
<organism evidence="1 2">
    <name type="scientific">Caerostris darwini</name>
    <dbReference type="NCBI Taxonomy" id="1538125"/>
    <lineage>
        <taxon>Eukaryota</taxon>
        <taxon>Metazoa</taxon>
        <taxon>Ecdysozoa</taxon>
        <taxon>Arthropoda</taxon>
        <taxon>Chelicerata</taxon>
        <taxon>Arachnida</taxon>
        <taxon>Araneae</taxon>
        <taxon>Araneomorphae</taxon>
        <taxon>Entelegynae</taxon>
        <taxon>Araneoidea</taxon>
        <taxon>Araneidae</taxon>
        <taxon>Caerostris</taxon>
    </lineage>
</organism>
<sequence>MTIETEKETFVSMCFRVGMRDVLMLDLSKRIGDFEPSLRRRDERKVATLQKPVLRNSFKIDLVQYSFTSFQERVISILGPVIGSCCTEAMLKRKAKPLGIIVDKPFN</sequence>
<keyword evidence="2" id="KW-1185">Reference proteome</keyword>
<evidence type="ECO:0000313" key="2">
    <source>
        <dbReference type="Proteomes" id="UP001054837"/>
    </source>
</evidence>
<dbReference type="Proteomes" id="UP001054837">
    <property type="component" value="Unassembled WGS sequence"/>
</dbReference>
<reference evidence="1 2" key="1">
    <citation type="submission" date="2021-06" db="EMBL/GenBank/DDBJ databases">
        <title>Caerostris darwini draft genome.</title>
        <authorList>
            <person name="Kono N."/>
            <person name="Arakawa K."/>
        </authorList>
    </citation>
    <scope>NUCLEOTIDE SEQUENCE [LARGE SCALE GENOMIC DNA]</scope>
</reference>
<gene>
    <name evidence="1" type="ORF">CDAR_122531</name>
</gene>
<accession>A0AAV4M9W7</accession>